<feature type="compositionally biased region" description="Polar residues" evidence="1">
    <location>
        <begin position="28"/>
        <end position="48"/>
    </location>
</feature>
<name>A0A8H3FLE3_9LECA</name>
<accession>A0A8H3FLE3</accession>
<feature type="region of interest" description="Disordered" evidence="1">
    <location>
        <begin position="1"/>
        <end position="136"/>
    </location>
</feature>
<comment type="caution">
    <text evidence="2">The sequence shown here is derived from an EMBL/GenBank/DDBJ whole genome shotgun (WGS) entry which is preliminary data.</text>
</comment>
<evidence type="ECO:0000313" key="3">
    <source>
        <dbReference type="Proteomes" id="UP000664534"/>
    </source>
</evidence>
<dbReference type="EMBL" id="CAJPDT010000044">
    <property type="protein sequence ID" value="CAF9926718.1"/>
    <property type="molecule type" value="Genomic_DNA"/>
</dbReference>
<evidence type="ECO:0000256" key="1">
    <source>
        <dbReference type="SAM" id="MobiDB-lite"/>
    </source>
</evidence>
<sequence>MSSTPNTAQPTNPSPTSRPSSTATSSTQDYAQHSATSSATDGLSSTFLKDSDDDLSDAPESPIDSTQLSTSPTSPPLLTSLTNSDSDSDLSDAPDSPVWPEGSATTRSDSDSDSDFSDTPKSNSHWASAYRSGPPYCTERDCPIRKALRRHYQGPYRHKGELPLTNETIFRSSNPPPHVWDSWTKIQSRDRSSTVEDDWNVLGFVRWHVDNRNTSLLRR</sequence>
<dbReference type="Proteomes" id="UP000664534">
    <property type="component" value="Unassembled WGS sequence"/>
</dbReference>
<proteinExistence type="predicted"/>
<dbReference type="OrthoDB" id="5424029at2759"/>
<dbReference type="AlphaFoldDB" id="A0A8H3FLE3"/>
<feature type="compositionally biased region" description="Low complexity" evidence="1">
    <location>
        <begin position="10"/>
        <end position="27"/>
    </location>
</feature>
<reference evidence="2" key="1">
    <citation type="submission" date="2021-03" db="EMBL/GenBank/DDBJ databases">
        <authorList>
            <person name="Tagirdzhanova G."/>
        </authorList>
    </citation>
    <scope>NUCLEOTIDE SEQUENCE</scope>
</reference>
<keyword evidence="3" id="KW-1185">Reference proteome</keyword>
<organism evidence="2 3">
    <name type="scientific">Imshaugia aleurites</name>
    <dbReference type="NCBI Taxonomy" id="172621"/>
    <lineage>
        <taxon>Eukaryota</taxon>
        <taxon>Fungi</taxon>
        <taxon>Dikarya</taxon>
        <taxon>Ascomycota</taxon>
        <taxon>Pezizomycotina</taxon>
        <taxon>Lecanoromycetes</taxon>
        <taxon>OSLEUM clade</taxon>
        <taxon>Lecanoromycetidae</taxon>
        <taxon>Lecanorales</taxon>
        <taxon>Lecanorineae</taxon>
        <taxon>Parmeliaceae</taxon>
        <taxon>Imshaugia</taxon>
    </lineage>
</organism>
<protein>
    <submittedName>
        <fullName evidence="2">Uncharacterized protein</fullName>
    </submittedName>
</protein>
<gene>
    <name evidence="2" type="ORF">IMSHALPRED_007022</name>
</gene>
<evidence type="ECO:0000313" key="2">
    <source>
        <dbReference type="EMBL" id="CAF9926718.1"/>
    </source>
</evidence>
<feature type="compositionally biased region" description="Low complexity" evidence="1">
    <location>
        <begin position="65"/>
        <end position="85"/>
    </location>
</feature>